<feature type="compositionally biased region" description="Low complexity" evidence="1">
    <location>
        <begin position="91"/>
        <end position="100"/>
    </location>
</feature>
<dbReference type="Proteomes" id="UP001153328">
    <property type="component" value="Unassembled WGS sequence"/>
</dbReference>
<dbReference type="EMBL" id="CAJVAX010000001">
    <property type="protein sequence ID" value="CAG7606250.1"/>
    <property type="molecule type" value="Genomic_DNA"/>
</dbReference>
<organism evidence="2 3">
    <name type="scientific">Actinacidiphila bryophytorum</name>
    <dbReference type="NCBI Taxonomy" id="1436133"/>
    <lineage>
        <taxon>Bacteria</taxon>
        <taxon>Bacillati</taxon>
        <taxon>Actinomycetota</taxon>
        <taxon>Actinomycetes</taxon>
        <taxon>Kitasatosporales</taxon>
        <taxon>Streptomycetaceae</taxon>
        <taxon>Actinacidiphila</taxon>
    </lineage>
</organism>
<gene>
    <name evidence="2" type="ORF">SBRY_10908</name>
</gene>
<feature type="compositionally biased region" description="Low complexity" evidence="1">
    <location>
        <begin position="65"/>
        <end position="82"/>
    </location>
</feature>
<name>A0A9W4GWG7_9ACTN</name>
<reference evidence="2" key="1">
    <citation type="submission" date="2021-06" db="EMBL/GenBank/DDBJ databases">
        <authorList>
            <person name="Arsene-Ploetze F."/>
        </authorList>
    </citation>
    <scope>NUCLEOTIDE SEQUENCE</scope>
    <source>
        <strain evidence="2">SBRY1</strain>
    </source>
</reference>
<accession>A0A9W4GWG7</accession>
<keyword evidence="3" id="KW-1185">Reference proteome</keyword>
<comment type="caution">
    <text evidence="2">The sequence shown here is derived from an EMBL/GenBank/DDBJ whole genome shotgun (WGS) entry which is preliminary data.</text>
</comment>
<evidence type="ECO:0000313" key="2">
    <source>
        <dbReference type="EMBL" id="CAG7606250.1"/>
    </source>
</evidence>
<evidence type="ECO:0000256" key="1">
    <source>
        <dbReference type="SAM" id="MobiDB-lite"/>
    </source>
</evidence>
<dbReference type="AlphaFoldDB" id="A0A9W4GWG7"/>
<proteinExistence type="predicted"/>
<sequence length="100" mass="11051">MVQPGDRTALLLLALPPRLRRRPARVRLPGDHHLRRRHALRGRRDLLPARGAVAYHQGGTHAPRRPAGARQPGRAARPDGLPGHPPPLRQPQPLSRTPTS</sequence>
<feature type="region of interest" description="Disordered" evidence="1">
    <location>
        <begin position="23"/>
        <end position="100"/>
    </location>
</feature>
<evidence type="ECO:0000313" key="3">
    <source>
        <dbReference type="Proteomes" id="UP001153328"/>
    </source>
</evidence>
<protein>
    <submittedName>
        <fullName evidence="2">Uncharacterized protein</fullName>
    </submittedName>
</protein>